<evidence type="ECO:0000259" key="11">
    <source>
        <dbReference type="Pfam" id="PF05697"/>
    </source>
</evidence>
<dbReference type="Gene3D" id="3.30.70.1050">
    <property type="entry name" value="Trigger factor ribosome-binding domain"/>
    <property type="match status" value="1"/>
</dbReference>
<name>A0A2M7RN71_9BACT</name>
<dbReference type="GO" id="GO:0003755">
    <property type="term" value="F:peptidyl-prolyl cis-trans isomerase activity"/>
    <property type="evidence" value="ECO:0007669"/>
    <property type="project" value="UniProtKB-UniRule"/>
</dbReference>
<sequence>MEVLLKNTSESEIEILFELSWEEFLPYCEKACLKISNDLKVPGFRQGKIPMEIVIREVGDEKVFLNAAELAINKEYEKFVSEKKLEKEIEVMGLPKIEILKLASKNPFSFKIKTAIFPKFDLPDYKKIALQFPKKEISATPEEIEEALARIKKSRTEFEELETPIKEGDFLEIEYNSPQIKEDTCFKDGFFLGQGGFIAGFEENLIGMKKNEEKEFNLQDKGKQIFFKVKVHKIQKANIPELNDDFAKEFGCVNLVAFKQVIEREIKKEKEKFEIQKIQTEILKKIIEQTKIHISELLLEAKKEQMMRELKQRVENNLKISFEKYLEEIKKSKDDLKKTLINEAKKRIQTFLILKKIGEQESITVERAEIEPLVNEFLKNFLTDEKKKNIDIDALREYYRNIIYTEKVLQKILD</sequence>
<comment type="function">
    <text evidence="9">Involved in protein export. Acts as a chaperone by maintaining the newly synthesized protein in an open conformation. Functions as a peptidyl-prolyl cis-trans isomerase.</text>
</comment>
<keyword evidence="5 9" id="KW-0697">Rotamase</keyword>
<keyword evidence="9" id="KW-0132">Cell division</keyword>
<organism evidence="13 14">
    <name type="scientific">bacterium (Candidatus Gribaldobacteria) CG_4_10_14_0_8_um_filter_33_9</name>
    <dbReference type="NCBI Taxonomy" id="2014266"/>
    <lineage>
        <taxon>Bacteria</taxon>
        <taxon>Candidatus Gribaldobacteria</taxon>
    </lineage>
</organism>
<evidence type="ECO:0000259" key="12">
    <source>
        <dbReference type="Pfam" id="PF05698"/>
    </source>
</evidence>
<keyword evidence="7 9" id="KW-0413">Isomerase</keyword>
<evidence type="ECO:0000313" key="13">
    <source>
        <dbReference type="EMBL" id="PIZ00772.1"/>
    </source>
</evidence>
<dbReference type="HAMAP" id="MF_00303">
    <property type="entry name" value="Trigger_factor_Tig"/>
    <property type="match status" value="1"/>
</dbReference>
<dbReference type="InterPro" id="IPR036611">
    <property type="entry name" value="Trigger_fac_ribosome-bd_sf"/>
</dbReference>
<dbReference type="EMBL" id="PFMI01000043">
    <property type="protein sequence ID" value="PIZ00772.1"/>
    <property type="molecule type" value="Genomic_DNA"/>
</dbReference>
<dbReference type="GO" id="GO:0015031">
    <property type="term" value="P:protein transport"/>
    <property type="evidence" value="ECO:0007669"/>
    <property type="project" value="UniProtKB-UniRule"/>
</dbReference>
<keyword evidence="9" id="KW-0963">Cytoplasm</keyword>
<comment type="catalytic activity">
    <reaction evidence="1 9">
        <text>[protein]-peptidylproline (omega=180) = [protein]-peptidylproline (omega=0)</text>
        <dbReference type="Rhea" id="RHEA:16237"/>
        <dbReference type="Rhea" id="RHEA-COMP:10747"/>
        <dbReference type="Rhea" id="RHEA-COMP:10748"/>
        <dbReference type="ChEBI" id="CHEBI:83833"/>
        <dbReference type="ChEBI" id="CHEBI:83834"/>
        <dbReference type="EC" id="5.2.1.8"/>
    </reaction>
</comment>
<dbReference type="AlphaFoldDB" id="A0A2M7RN71"/>
<protein>
    <recommendedName>
        <fullName evidence="4 9">Trigger factor</fullName>
        <shortName evidence="9">TF</shortName>
        <ecNumber evidence="3 9">5.2.1.8</ecNumber>
    </recommendedName>
    <alternativeName>
        <fullName evidence="8 9">PPIase</fullName>
    </alternativeName>
</protein>
<dbReference type="InterPro" id="IPR037041">
    <property type="entry name" value="Trigger_fac_C_sf"/>
</dbReference>
<dbReference type="EC" id="5.2.1.8" evidence="3 9"/>
<reference evidence="14" key="1">
    <citation type="submission" date="2017-09" db="EMBL/GenBank/DDBJ databases">
        <title>Depth-based differentiation of microbial function through sediment-hosted aquifers and enrichment of novel symbionts in the deep terrestrial subsurface.</title>
        <authorList>
            <person name="Probst A.J."/>
            <person name="Ladd B."/>
            <person name="Jarett J.K."/>
            <person name="Geller-Mcgrath D.E."/>
            <person name="Sieber C.M.K."/>
            <person name="Emerson J.B."/>
            <person name="Anantharaman K."/>
            <person name="Thomas B.C."/>
            <person name="Malmstrom R."/>
            <person name="Stieglmeier M."/>
            <person name="Klingl A."/>
            <person name="Woyke T."/>
            <person name="Ryan C.M."/>
            <person name="Banfield J.F."/>
        </authorList>
    </citation>
    <scope>NUCLEOTIDE SEQUENCE [LARGE SCALE GENOMIC DNA]</scope>
</reference>
<dbReference type="Pfam" id="PF05698">
    <property type="entry name" value="Trigger_C"/>
    <property type="match status" value="1"/>
</dbReference>
<evidence type="ECO:0000256" key="3">
    <source>
        <dbReference type="ARBA" id="ARBA00013194"/>
    </source>
</evidence>
<comment type="subcellular location">
    <subcellularLocation>
        <location evidence="9">Cytoplasm</location>
    </subcellularLocation>
    <text evidence="9">About half TF is bound to the ribosome near the polypeptide exit tunnel while the other half is free in the cytoplasm.</text>
</comment>
<dbReference type="InterPro" id="IPR001179">
    <property type="entry name" value="PPIase_FKBP_dom"/>
</dbReference>
<dbReference type="GO" id="GO:0051301">
    <property type="term" value="P:cell division"/>
    <property type="evidence" value="ECO:0007669"/>
    <property type="project" value="UniProtKB-KW"/>
</dbReference>
<dbReference type="Pfam" id="PF00254">
    <property type="entry name" value="FKBP_C"/>
    <property type="match status" value="1"/>
</dbReference>
<keyword evidence="9" id="KW-0131">Cell cycle</keyword>
<dbReference type="InterPro" id="IPR008880">
    <property type="entry name" value="Trigger_fac_C"/>
</dbReference>
<evidence type="ECO:0000256" key="8">
    <source>
        <dbReference type="ARBA" id="ARBA00029986"/>
    </source>
</evidence>
<proteinExistence type="inferred from homology"/>
<dbReference type="InterPro" id="IPR005215">
    <property type="entry name" value="Trig_fac"/>
</dbReference>
<dbReference type="InterPro" id="IPR008881">
    <property type="entry name" value="Trigger_fac_ribosome-bd_bac"/>
</dbReference>
<dbReference type="PIRSF" id="PIRSF003095">
    <property type="entry name" value="Trigger_factor"/>
    <property type="match status" value="1"/>
</dbReference>
<dbReference type="GO" id="GO:0005737">
    <property type="term" value="C:cytoplasm"/>
    <property type="evidence" value="ECO:0007669"/>
    <property type="project" value="UniProtKB-SubCell"/>
</dbReference>
<feature type="domain" description="Trigger factor C-terminal" evidence="12">
    <location>
        <begin position="257"/>
        <end position="413"/>
    </location>
</feature>
<dbReference type="InterPro" id="IPR027304">
    <property type="entry name" value="Trigger_fact/SurA_dom_sf"/>
</dbReference>
<feature type="domain" description="Trigger factor ribosome-binding bacterial" evidence="11">
    <location>
        <begin position="1"/>
        <end position="150"/>
    </location>
</feature>
<evidence type="ECO:0000256" key="1">
    <source>
        <dbReference type="ARBA" id="ARBA00000971"/>
    </source>
</evidence>
<dbReference type="InterPro" id="IPR046357">
    <property type="entry name" value="PPIase_dom_sf"/>
</dbReference>
<comment type="similarity">
    <text evidence="2 9">Belongs to the FKBP-type PPIase family. Tig subfamily.</text>
</comment>
<feature type="domain" description="PPIase FKBP-type" evidence="10">
    <location>
        <begin position="165"/>
        <end position="218"/>
    </location>
</feature>
<dbReference type="SUPFAM" id="SSF54534">
    <property type="entry name" value="FKBP-like"/>
    <property type="match status" value="1"/>
</dbReference>
<dbReference type="Gene3D" id="3.10.50.40">
    <property type="match status" value="1"/>
</dbReference>
<evidence type="ECO:0000256" key="2">
    <source>
        <dbReference type="ARBA" id="ARBA00005464"/>
    </source>
</evidence>
<dbReference type="GO" id="GO:0006457">
    <property type="term" value="P:protein folding"/>
    <property type="evidence" value="ECO:0007669"/>
    <property type="project" value="UniProtKB-UniRule"/>
</dbReference>
<evidence type="ECO:0000256" key="5">
    <source>
        <dbReference type="ARBA" id="ARBA00023110"/>
    </source>
</evidence>
<dbReference type="Proteomes" id="UP000229371">
    <property type="component" value="Unassembled WGS sequence"/>
</dbReference>
<dbReference type="Gene3D" id="1.10.3120.10">
    <property type="entry name" value="Trigger factor, C-terminal domain"/>
    <property type="match status" value="1"/>
</dbReference>
<accession>A0A2M7RN71</accession>
<dbReference type="NCBIfam" id="TIGR00115">
    <property type="entry name" value="tig"/>
    <property type="match status" value="1"/>
</dbReference>
<evidence type="ECO:0000256" key="4">
    <source>
        <dbReference type="ARBA" id="ARBA00016902"/>
    </source>
</evidence>
<gene>
    <name evidence="9 13" type="primary">tig</name>
    <name evidence="13" type="ORF">COY61_01650</name>
</gene>
<dbReference type="SUPFAM" id="SSF102735">
    <property type="entry name" value="Trigger factor ribosome-binding domain"/>
    <property type="match status" value="1"/>
</dbReference>
<dbReference type="Pfam" id="PF05697">
    <property type="entry name" value="Trigger_N"/>
    <property type="match status" value="1"/>
</dbReference>
<comment type="domain">
    <text evidence="9">Consists of 3 domains; the N-terminus binds the ribosome, the middle domain has PPIase activity, while the C-terminus has intrinsic chaperone activity on its own.</text>
</comment>
<dbReference type="SUPFAM" id="SSF109998">
    <property type="entry name" value="Triger factor/SurA peptide-binding domain-like"/>
    <property type="match status" value="1"/>
</dbReference>
<evidence type="ECO:0000256" key="7">
    <source>
        <dbReference type="ARBA" id="ARBA00023235"/>
    </source>
</evidence>
<evidence type="ECO:0000256" key="9">
    <source>
        <dbReference type="HAMAP-Rule" id="MF_00303"/>
    </source>
</evidence>
<evidence type="ECO:0000259" key="10">
    <source>
        <dbReference type="Pfam" id="PF00254"/>
    </source>
</evidence>
<comment type="caution">
    <text evidence="13">The sequence shown here is derived from an EMBL/GenBank/DDBJ whole genome shotgun (WGS) entry which is preliminary data.</text>
</comment>
<keyword evidence="6 9" id="KW-0143">Chaperone</keyword>
<evidence type="ECO:0000313" key="14">
    <source>
        <dbReference type="Proteomes" id="UP000229371"/>
    </source>
</evidence>
<evidence type="ECO:0000256" key="6">
    <source>
        <dbReference type="ARBA" id="ARBA00023186"/>
    </source>
</evidence>